<dbReference type="InterPro" id="IPR003400">
    <property type="entry name" value="ExbD"/>
</dbReference>
<name>A0ABN1IG25_9GAMM</name>
<dbReference type="EMBL" id="BAAAEU010000006">
    <property type="protein sequence ID" value="GAA0712358.1"/>
    <property type="molecule type" value="Genomic_DNA"/>
</dbReference>
<evidence type="ECO:0000256" key="8">
    <source>
        <dbReference type="SAM" id="Phobius"/>
    </source>
</evidence>
<evidence type="ECO:0000256" key="3">
    <source>
        <dbReference type="ARBA" id="ARBA00022475"/>
    </source>
</evidence>
<sequence>MTAHPLRVPASTAQAEINVTPLIDVMLVLLMIFMLTAQLATHRIPLPLAASGGTVTPQTLALSIQSTGELYLGGAPINRAQLAAVLESVAKGEAPPLLAIRPAADTHYDHVAGVLALAQASGMTAIRVEGTRSD</sequence>
<evidence type="ECO:0000256" key="2">
    <source>
        <dbReference type="ARBA" id="ARBA00005811"/>
    </source>
</evidence>
<protein>
    <recommendedName>
        <fullName evidence="11">Biopolymer transporter ExbD</fullName>
    </recommendedName>
</protein>
<evidence type="ECO:0000313" key="9">
    <source>
        <dbReference type="EMBL" id="GAA0712358.1"/>
    </source>
</evidence>
<keyword evidence="7" id="KW-0813">Transport</keyword>
<accession>A0ABN1IG25</accession>
<proteinExistence type="inferred from homology"/>
<comment type="subcellular location">
    <subcellularLocation>
        <location evidence="1">Cell membrane</location>
        <topology evidence="1">Single-pass membrane protein</topology>
    </subcellularLocation>
    <subcellularLocation>
        <location evidence="7">Cell membrane</location>
        <topology evidence="7">Single-pass type II membrane protein</topology>
    </subcellularLocation>
</comment>
<evidence type="ECO:0008006" key="11">
    <source>
        <dbReference type="Google" id="ProtNLM"/>
    </source>
</evidence>
<keyword evidence="3" id="KW-1003">Cell membrane</keyword>
<dbReference type="Proteomes" id="UP001501523">
    <property type="component" value="Unassembled WGS sequence"/>
</dbReference>
<evidence type="ECO:0000256" key="5">
    <source>
        <dbReference type="ARBA" id="ARBA00022989"/>
    </source>
</evidence>
<comment type="similarity">
    <text evidence="2 7">Belongs to the ExbD/TolR family.</text>
</comment>
<dbReference type="Pfam" id="PF02472">
    <property type="entry name" value="ExbD"/>
    <property type="match status" value="1"/>
</dbReference>
<organism evidence="9 10">
    <name type="scientific">Dokdonella soli</name>
    <dbReference type="NCBI Taxonomy" id="529810"/>
    <lineage>
        <taxon>Bacteria</taxon>
        <taxon>Pseudomonadati</taxon>
        <taxon>Pseudomonadota</taxon>
        <taxon>Gammaproteobacteria</taxon>
        <taxon>Lysobacterales</taxon>
        <taxon>Rhodanobacteraceae</taxon>
        <taxon>Dokdonella</taxon>
    </lineage>
</organism>
<feature type="transmembrane region" description="Helical" evidence="8">
    <location>
        <begin position="20"/>
        <end position="40"/>
    </location>
</feature>
<reference evidence="9 10" key="1">
    <citation type="journal article" date="2019" name="Int. J. Syst. Evol. Microbiol.">
        <title>The Global Catalogue of Microorganisms (GCM) 10K type strain sequencing project: providing services to taxonomists for standard genome sequencing and annotation.</title>
        <authorList>
            <consortium name="The Broad Institute Genomics Platform"/>
            <consortium name="The Broad Institute Genome Sequencing Center for Infectious Disease"/>
            <person name="Wu L."/>
            <person name="Ma J."/>
        </authorList>
    </citation>
    <scope>NUCLEOTIDE SEQUENCE [LARGE SCALE GENOMIC DNA]</scope>
    <source>
        <strain evidence="9 10">JCM 15421</strain>
    </source>
</reference>
<keyword evidence="10" id="KW-1185">Reference proteome</keyword>
<dbReference type="RefSeq" id="WP_343788867.1">
    <property type="nucleotide sequence ID" value="NZ_BAAAEU010000006.1"/>
</dbReference>
<keyword evidence="5 8" id="KW-1133">Transmembrane helix</keyword>
<keyword evidence="6 8" id="KW-0472">Membrane</keyword>
<keyword evidence="7" id="KW-0653">Protein transport</keyword>
<dbReference type="PANTHER" id="PTHR30558">
    <property type="entry name" value="EXBD MEMBRANE COMPONENT OF PMF-DRIVEN MACROMOLECULE IMPORT SYSTEM"/>
    <property type="match status" value="1"/>
</dbReference>
<dbReference type="Gene3D" id="3.30.420.270">
    <property type="match status" value="1"/>
</dbReference>
<keyword evidence="4 7" id="KW-0812">Transmembrane</keyword>
<evidence type="ECO:0000256" key="1">
    <source>
        <dbReference type="ARBA" id="ARBA00004162"/>
    </source>
</evidence>
<evidence type="ECO:0000256" key="4">
    <source>
        <dbReference type="ARBA" id="ARBA00022692"/>
    </source>
</evidence>
<dbReference type="PANTHER" id="PTHR30558:SF7">
    <property type="entry name" value="TOL-PAL SYSTEM PROTEIN TOLR"/>
    <property type="match status" value="1"/>
</dbReference>
<comment type="caution">
    <text evidence="9">The sequence shown here is derived from an EMBL/GenBank/DDBJ whole genome shotgun (WGS) entry which is preliminary data.</text>
</comment>
<evidence type="ECO:0000256" key="7">
    <source>
        <dbReference type="RuleBase" id="RU003879"/>
    </source>
</evidence>
<gene>
    <name evidence="9" type="ORF">GCM10009105_14880</name>
</gene>
<evidence type="ECO:0000313" key="10">
    <source>
        <dbReference type="Proteomes" id="UP001501523"/>
    </source>
</evidence>
<evidence type="ECO:0000256" key="6">
    <source>
        <dbReference type="ARBA" id="ARBA00023136"/>
    </source>
</evidence>